<evidence type="ECO:0000313" key="3">
    <source>
        <dbReference type="Proteomes" id="UP000013827"/>
    </source>
</evidence>
<proteinExistence type="predicted"/>
<accession>A0A0D3KBK4</accession>
<reference evidence="2" key="2">
    <citation type="submission" date="2024-10" db="UniProtKB">
        <authorList>
            <consortium name="EnsemblProtists"/>
        </authorList>
    </citation>
    <scope>IDENTIFICATION</scope>
</reference>
<reference evidence="3" key="1">
    <citation type="journal article" date="2013" name="Nature">
        <title>Pan genome of the phytoplankton Emiliania underpins its global distribution.</title>
        <authorList>
            <person name="Read B.A."/>
            <person name="Kegel J."/>
            <person name="Klute M.J."/>
            <person name="Kuo A."/>
            <person name="Lefebvre S.C."/>
            <person name="Maumus F."/>
            <person name="Mayer C."/>
            <person name="Miller J."/>
            <person name="Monier A."/>
            <person name="Salamov A."/>
            <person name="Young J."/>
            <person name="Aguilar M."/>
            <person name="Claverie J.M."/>
            <person name="Frickenhaus S."/>
            <person name="Gonzalez K."/>
            <person name="Herman E.K."/>
            <person name="Lin Y.C."/>
            <person name="Napier J."/>
            <person name="Ogata H."/>
            <person name="Sarno A.F."/>
            <person name="Shmutz J."/>
            <person name="Schroeder D."/>
            <person name="de Vargas C."/>
            <person name="Verret F."/>
            <person name="von Dassow P."/>
            <person name="Valentin K."/>
            <person name="Van de Peer Y."/>
            <person name="Wheeler G."/>
            <person name="Dacks J.B."/>
            <person name="Delwiche C.F."/>
            <person name="Dyhrman S.T."/>
            <person name="Glockner G."/>
            <person name="John U."/>
            <person name="Richards T."/>
            <person name="Worden A.Z."/>
            <person name="Zhang X."/>
            <person name="Grigoriev I.V."/>
            <person name="Allen A.E."/>
            <person name="Bidle K."/>
            <person name="Borodovsky M."/>
            <person name="Bowler C."/>
            <person name="Brownlee C."/>
            <person name="Cock J.M."/>
            <person name="Elias M."/>
            <person name="Gladyshev V.N."/>
            <person name="Groth M."/>
            <person name="Guda C."/>
            <person name="Hadaegh A."/>
            <person name="Iglesias-Rodriguez M.D."/>
            <person name="Jenkins J."/>
            <person name="Jones B.M."/>
            <person name="Lawson T."/>
            <person name="Leese F."/>
            <person name="Lindquist E."/>
            <person name="Lobanov A."/>
            <person name="Lomsadze A."/>
            <person name="Malik S.B."/>
            <person name="Marsh M.E."/>
            <person name="Mackinder L."/>
            <person name="Mock T."/>
            <person name="Mueller-Roeber B."/>
            <person name="Pagarete A."/>
            <person name="Parker M."/>
            <person name="Probert I."/>
            <person name="Quesneville H."/>
            <person name="Raines C."/>
            <person name="Rensing S.A."/>
            <person name="Riano-Pachon D.M."/>
            <person name="Richier S."/>
            <person name="Rokitta S."/>
            <person name="Shiraiwa Y."/>
            <person name="Soanes D.M."/>
            <person name="van der Giezen M."/>
            <person name="Wahlund T.M."/>
            <person name="Williams B."/>
            <person name="Wilson W."/>
            <person name="Wolfe G."/>
            <person name="Wurch L.L."/>
        </authorList>
    </citation>
    <scope>NUCLEOTIDE SEQUENCE</scope>
</reference>
<dbReference type="HOGENOM" id="CLU_1055368_0_0_1"/>
<evidence type="ECO:0000313" key="2">
    <source>
        <dbReference type="EnsemblProtists" id="EOD33139"/>
    </source>
</evidence>
<dbReference type="PaxDb" id="2903-EOD33139"/>
<protein>
    <submittedName>
        <fullName evidence="2">Uncharacterized protein</fullName>
    </submittedName>
</protein>
<sequence length="264" mass="25780">MAPRRTCLAAVHLVRALLSPTPRPLLRPQEPAAAPTYRSAGVASATSSFGALALDTAPPQTVPPSRTPVAVPSGPPPMTEEERAAYLRLFGGAARGTRTLSRRAAGPVFAKAKMAEGEVDAIWVYAAAATHSALSPNHALPPAAGPPKMQGHGDIMSMYAQNAPPPPPAHALLGVPGGGVSGGYGGGGYGGGGYGGGGYGGGGYGGGGQGGGYGGGYGGGHGAPTVGGFAQPSGGAPSLQPEPAPVLQPEPAPASKQDILALFG</sequence>
<dbReference type="AlphaFoldDB" id="A0A0D3KBK4"/>
<dbReference type="KEGG" id="ehx:EMIHUDRAFT_462616"/>
<dbReference type="RefSeq" id="XP_005785568.1">
    <property type="nucleotide sequence ID" value="XM_005785511.1"/>
</dbReference>
<organism evidence="2 3">
    <name type="scientific">Emiliania huxleyi (strain CCMP1516)</name>
    <dbReference type="NCBI Taxonomy" id="280463"/>
    <lineage>
        <taxon>Eukaryota</taxon>
        <taxon>Haptista</taxon>
        <taxon>Haptophyta</taxon>
        <taxon>Prymnesiophyceae</taxon>
        <taxon>Isochrysidales</taxon>
        <taxon>Noelaerhabdaceae</taxon>
        <taxon>Emiliania</taxon>
    </lineage>
</organism>
<dbReference type="Proteomes" id="UP000013827">
    <property type="component" value="Unassembled WGS sequence"/>
</dbReference>
<dbReference type="EnsemblProtists" id="EOD33139">
    <property type="protein sequence ID" value="EOD33139"/>
    <property type="gene ID" value="EMIHUDRAFT_462616"/>
</dbReference>
<feature type="compositionally biased region" description="Pro residues" evidence="1">
    <location>
        <begin position="240"/>
        <end position="252"/>
    </location>
</feature>
<keyword evidence="3" id="KW-1185">Reference proteome</keyword>
<name>A0A0D3KBK4_EMIH1</name>
<feature type="region of interest" description="Disordered" evidence="1">
    <location>
        <begin position="54"/>
        <end position="78"/>
    </location>
</feature>
<evidence type="ECO:0000256" key="1">
    <source>
        <dbReference type="SAM" id="MobiDB-lite"/>
    </source>
</evidence>
<feature type="region of interest" description="Disordered" evidence="1">
    <location>
        <begin position="224"/>
        <end position="257"/>
    </location>
</feature>
<dbReference type="GeneID" id="17278410"/>